<dbReference type="InterPro" id="IPR009100">
    <property type="entry name" value="AcylCoA_DH/oxidase_NM_dom_sf"/>
</dbReference>
<dbReference type="InterPro" id="IPR050741">
    <property type="entry name" value="Acyl-CoA_dehydrogenase"/>
</dbReference>
<dbReference type="SUPFAM" id="SSF56645">
    <property type="entry name" value="Acyl-CoA dehydrogenase NM domain-like"/>
    <property type="match status" value="1"/>
</dbReference>
<dbReference type="SUPFAM" id="SSF47203">
    <property type="entry name" value="Acyl-CoA dehydrogenase C-terminal domain-like"/>
    <property type="match status" value="1"/>
</dbReference>
<organism evidence="11 12">
    <name type="scientific">Brevundimonas subvibrioides</name>
    <dbReference type="NCBI Taxonomy" id="74313"/>
    <lineage>
        <taxon>Bacteria</taxon>
        <taxon>Pseudomonadati</taxon>
        <taxon>Pseudomonadota</taxon>
        <taxon>Alphaproteobacteria</taxon>
        <taxon>Caulobacterales</taxon>
        <taxon>Caulobacteraceae</taxon>
        <taxon>Brevundimonas</taxon>
    </lineage>
</organism>
<feature type="domain" description="Acyl-CoA dehydrogenase/oxidase C-terminal" evidence="8">
    <location>
        <begin position="240"/>
        <end position="392"/>
    </location>
</feature>
<keyword evidence="5 7" id="KW-0274">FAD</keyword>
<dbReference type="Pfam" id="PF00441">
    <property type="entry name" value="Acyl-CoA_dh_1"/>
    <property type="match status" value="1"/>
</dbReference>
<comment type="similarity">
    <text evidence="2 7">Belongs to the acyl-CoA dehydrogenase family.</text>
</comment>
<feature type="domain" description="Acyl-CoA dehydrogenase/oxidase N-terminal" evidence="10">
    <location>
        <begin position="18"/>
        <end position="129"/>
    </location>
</feature>
<dbReference type="GO" id="GO:0005737">
    <property type="term" value="C:cytoplasm"/>
    <property type="evidence" value="ECO:0007669"/>
    <property type="project" value="TreeGrafter"/>
</dbReference>
<evidence type="ECO:0000259" key="10">
    <source>
        <dbReference type="Pfam" id="PF02771"/>
    </source>
</evidence>
<name>A0A258HLK3_9CAUL</name>
<dbReference type="PANTHER" id="PTHR48083:SF13">
    <property type="entry name" value="ACYL-COA DEHYDROGENASE FAMILY MEMBER 11"/>
    <property type="match status" value="1"/>
</dbReference>
<dbReference type="Gene3D" id="1.10.540.10">
    <property type="entry name" value="Acyl-CoA dehydrogenase/oxidase, N-terminal domain"/>
    <property type="match status" value="1"/>
</dbReference>
<evidence type="ECO:0000313" key="12">
    <source>
        <dbReference type="Proteomes" id="UP000216147"/>
    </source>
</evidence>
<dbReference type="Gene3D" id="2.40.110.10">
    <property type="entry name" value="Butyryl-CoA Dehydrogenase, subunit A, domain 2"/>
    <property type="match status" value="1"/>
</dbReference>
<evidence type="ECO:0000256" key="7">
    <source>
        <dbReference type="RuleBase" id="RU362125"/>
    </source>
</evidence>
<dbReference type="InterPro" id="IPR009075">
    <property type="entry name" value="AcylCo_DH/oxidase_C"/>
</dbReference>
<protein>
    <submittedName>
        <fullName evidence="11">Acyl-CoA dehydrogenase</fullName>
    </submittedName>
</protein>
<dbReference type="InterPro" id="IPR013786">
    <property type="entry name" value="AcylCoA_DH/ox_N"/>
</dbReference>
<evidence type="ECO:0000259" key="8">
    <source>
        <dbReference type="Pfam" id="PF00441"/>
    </source>
</evidence>
<dbReference type="GO" id="GO:0050660">
    <property type="term" value="F:flavin adenine dinucleotide binding"/>
    <property type="evidence" value="ECO:0007669"/>
    <property type="project" value="InterPro"/>
</dbReference>
<dbReference type="Gene3D" id="1.20.140.10">
    <property type="entry name" value="Butyryl-CoA Dehydrogenase, subunit A, domain 3"/>
    <property type="match status" value="1"/>
</dbReference>
<evidence type="ECO:0000259" key="9">
    <source>
        <dbReference type="Pfam" id="PF02770"/>
    </source>
</evidence>
<comment type="cofactor">
    <cofactor evidence="1 7">
        <name>FAD</name>
        <dbReference type="ChEBI" id="CHEBI:57692"/>
    </cofactor>
</comment>
<comment type="subunit">
    <text evidence="3">Homodimer.</text>
</comment>
<dbReference type="InterPro" id="IPR037069">
    <property type="entry name" value="AcylCoA_DH/ox_N_sf"/>
</dbReference>
<comment type="caution">
    <text evidence="11">The sequence shown here is derived from an EMBL/GenBank/DDBJ whole genome shotgun (WGS) entry which is preliminary data.</text>
</comment>
<evidence type="ECO:0000256" key="1">
    <source>
        <dbReference type="ARBA" id="ARBA00001974"/>
    </source>
</evidence>
<dbReference type="FunFam" id="2.40.110.10:FF:000002">
    <property type="entry name" value="Acyl-CoA dehydrogenase fadE12"/>
    <property type="match status" value="1"/>
</dbReference>
<accession>A0A258HLK3</accession>
<dbReference type="InterPro" id="IPR006091">
    <property type="entry name" value="Acyl-CoA_Oxase/DH_mid-dom"/>
</dbReference>
<dbReference type="PANTHER" id="PTHR48083">
    <property type="entry name" value="MEDIUM-CHAIN SPECIFIC ACYL-COA DEHYDROGENASE, MITOCHONDRIAL-RELATED"/>
    <property type="match status" value="1"/>
</dbReference>
<reference evidence="11 12" key="1">
    <citation type="submission" date="2017-03" db="EMBL/GenBank/DDBJ databases">
        <title>Lifting the veil on microbial sulfur biogeochemistry in mining wastewaters.</title>
        <authorList>
            <person name="Kantor R.S."/>
            <person name="Colenbrander Nelson T."/>
            <person name="Marshall S."/>
            <person name="Bennett D."/>
            <person name="Apte S."/>
            <person name="Camacho D."/>
            <person name="Thomas B.C."/>
            <person name="Warren L.A."/>
            <person name="Banfield J.F."/>
        </authorList>
    </citation>
    <scope>NUCLEOTIDE SEQUENCE [LARGE SCALE GENOMIC DNA]</scope>
    <source>
        <strain evidence="11">32-68-21</strain>
    </source>
</reference>
<dbReference type="GO" id="GO:0003995">
    <property type="term" value="F:acyl-CoA dehydrogenase activity"/>
    <property type="evidence" value="ECO:0007669"/>
    <property type="project" value="TreeGrafter"/>
</dbReference>
<dbReference type="InterPro" id="IPR036250">
    <property type="entry name" value="AcylCo_DH-like_C"/>
</dbReference>
<evidence type="ECO:0000313" key="11">
    <source>
        <dbReference type="EMBL" id="OYX57669.1"/>
    </source>
</evidence>
<feature type="domain" description="Acyl-CoA oxidase/dehydrogenase middle" evidence="9">
    <location>
        <begin position="133"/>
        <end position="228"/>
    </location>
</feature>
<keyword evidence="4 7" id="KW-0285">Flavoprotein</keyword>
<evidence type="ECO:0000256" key="6">
    <source>
        <dbReference type="ARBA" id="ARBA00023002"/>
    </source>
</evidence>
<dbReference type="InterPro" id="IPR046373">
    <property type="entry name" value="Acyl-CoA_Oxase/DH_mid-dom_sf"/>
</dbReference>
<keyword evidence="6 7" id="KW-0560">Oxidoreductase</keyword>
<evidence type="ECO:0000256" key="3">
    <source>
        <dbReference type="ARBA" id="ARBA00011738"/>
    </source>
</evidence>
<dbReference type="EMBL" id="NCEQ01000005">
    <property type="protein sequence ID" value="OYX57669.1"/>
    <property type="molecule type" value="Genomic_DNA"/>
</dbReference>
<dbReference type="Proteomes" id="UP000216147">
    <property type="component" value="Unassembled WGS sequence"/>
</dbReference>
<evidence type="ECO:0000256" key="4">
    <source>
        <dbReference type="ARBA" id="ARBA00022630"/>
    </source>
</evidence>
<dbReference type="GO" id="GO:0033539">
    <property type="term" value="P:fatty acid beta-oxidation using acyl-CoA dehydrogenase"/>
    <property type="evidence" value="ECO:0007669"/>
    <property type="project" value="TreeGrafter"/>
</dbReference>
<proteinExistence type="inferred from homology"/>
<dbReference type="Pfam" id="PF02771">
    <property type="entry name" value="Acyl-CoA_dh_N"/>
    <property type="match status" value="1"/>
</dbReference>
<dbReference type="Pfam" id="PF02770">
    <property type="entry name" value="Acyl-CoA_dh_M"/>
    <property type="match status" value="1"/>
</dbReference>
<evidence type="ECO:0000256" key="5">
    <source>
        <dbReference type="ARBA" id="ARBA00022827"/>
    </source>
</evidence>
<evidence type="ECO:0000256" key="2">
    <source>
        <dbReference type="ARBA" id="ARBA00009347"/>
    </source>
</evidence>
<dbReference type="AlphaFoldDB" id="A0A258HLK3"/>
<gene>
    <name evidence="11" type="ORF">B7Y86_05930</name>
</gene>
<sequence>MAWEFETDPDFAEQLAWVDAFVRDEIEPLDMILQSPFDVDHPLNKQLVRPLQQQVKDRGLWACHLGPELGGPGYGQVKLALMNEILGRSVFAPTVFGCQAPDSGNAEILAVYGTEAQKAQYLQPLLANEIVSCFSMTEPQGGADPTTFTARAVLKGDRWVLTGEKWFATNARYASFLLVMAVTDPDAPPHRRLSVFIIPRDTPGLEIVRNVGYGDRDPSHAYLRFTDVVVPMDHMLGGQGDGFVVAQVRLGGGRIHHAMRTIGKARQAFDMLCDRALSRVTRNEPLANKQMVQEKIADSWIELEQFRLLVLRTAWKIDREKDYNKVRGDISAVKAAMPKVLHDIAARAVYVHGSLGLSNETPLAAMVLDSFQVGLADGPTDIHKVTLAKQLLRGRKHSQGLFPDYHLPARREAALAKYGLSGNEPGLKATVA</sequence>